<organism evidence="9 10">
    <name type="scientific">Polycladospora coralii</name>
    <dbReference type="NCBI Taxonomy" id="2771432"/>
    <lineage>
        <taxon>Bacteria</taxon>
        <taxon>Bacillati</taxon>
        <taxon>Bacillota</taxon>
        <taxon>Bacilli</taxon>
        <taxon>Bacillales</taxon>
        <taxon>Thermoactinomycetaceae</taxon>
        <taxon>Polycladospora</taxon>
    </lineage>
</organism>
<comment type="similarity">
    <text evidence="8">Belongs to the ATPase delta chain family.</text>
</comment>
<dbReference type="Gene3D" id="1.10.520.20">
    <property type="entry name" value="N-terminal domain of the delta subunit of the F1F0-ATP synthase"/>
    <property type="match status" value="1"/>
</dbReference>
<comment type="function">
    <text evidence="8">This protein is part of the stalk that links CF(0) to CF(1). It either transmits conformational changes from CF(0) to CF(1) or is implicated in proton conduction.</text>
</comment>
<dbReference type="Proteomes" id="UP000661691">
    <property type="component" value="Unassembled WGS sequence"/>
</dbReference>
<keyword evidence="8" id="KW-1003">Cell membrane</keyword>
<dbReference type="AlphaFoldDB" id="A0A926N6I4"/>
<dbReference type="HAMAP" id="MF_01416">
    <property type="entry name" value="ATP_synth_delta_bact"/>
    <property type="match status" value="1"/>
</dbReference>
<dbReference type="GO" id="GO:0046933">
    <property type="term" value="F:proton-transporting ATP synthase activity, rotational mechanism"/>
    <property type="evidence" value="ECO:0007669"/>
    <property type="project" value="UniProtKB-UniRule"/>
</dbReference>
<evidence type="ECO:0000256" key="2">
    <source>
        <dbReference type="ARBA" id="ARBA00022448"/>
    </source>
</evidence>
<keyword evidence="2 8" id="KW-0813">Transport</keyword>
<dbReference type="PANTHER" id="PTHR11910">
    <property type="entry name" value="ATP SYNTHASE DELTA CHAIN"/>
    <property type="match status" value="1"/>
</dbReference>
<dbReference type="InterPro" id="IPR020781">
    <property type="entry name" value="ATPase_OSCP/d_CS"/>
</dbReference>
<proteinExistence type="inferred from homology"/>
<dbReference type="NCBIfam" id="NF004403">
    <property type="entry name" value="PRK05758.2-4"/>
    <property type="match status" value="1"/>
</dbReference>
<dbReference type="InterPro" id="IPR000711">
    <property type="entry name" value="ATPase_OSCP/dsu"/>
</dbReference>
<dbReference type="PROSITE" id="PS00389">
    <property type="entry name" value="ATPASE_DELTA"/>
    <property type="match status" value="1"/>
</dbReference>
<evidence type="ECO:0000256" key="1">
    <source>
        <dbReference type="ARBA" id="ARBA00004370"/>
    </source>
</evidence>
<keyword evidence="7 8" id="KW-0066">ATP synthesis</keyword>
<reference evidence="9" key="1">
    <citation type="submission" date="2020-09" db="EMBL/GenBank/DDBJ databases">
        <title>A novel bacterium of genus Hazenella, isolated from South China Sea.</title>
        <authorList>
            <person name="Huang H."/>
            <person name="Mo K."/>
            <person name="Hu Y."/>
        </authorList>
    </citation>
    <scope>NUCLEOTIDE SEQUENCE</scope>
    <source>
        <strain evidence="9">IB182357</strain>
    </source>
</reference>
<keyword evidence="10" id="KW-1185">Reference proteome</keyword>
<dbReference type="NCBIfam" id="TIGR01145">
    <property type="entry name" value="ATP_synt_delta"/>
    <property type="match status" value="1"/>
</dbReference>
<keyword evidence="4 8" id="KW-0406">Ion transport</keyword>
<dbReference type="PRINTS" id="PR00125">
    <property type="entry name" value="ATPASEDELTA"/>
</dbReference>
<keyword evidence="3 8" id="KW-0375">Hydrogen ion transport</keyword>
<protein>
    <recommendedName>
        <fullName evidence="8">ATP synthase subunit delta</fullName>
    </recommendedName>
    <alternativeName>
        <fullName evidence="8">ATP synthase F(1) sector subunit delta</fullName>
    </alternativeName>
    <alternativeName>
        <fullName evidence="8">F-type ATPase subunit delta</fullName>
        <shortName evidence="8">F-ATPase subunit delta</shortName>
    </alternativeName>
</protein>
<comment type="caution">
    <text evidence="9">The sequence shown here is derived from an EMBL/GenBank/DDBJ whole genome shotgun (WGS) entry which is preliminary data.</text>
</comment>
<evidence type="ECO:0000256" key="3">
    <source>
        <dbReference type="ARBA" id="ARBA00022781"/>
    </source>
</evidence>
<comment type="function">
    <text evidence="8">F(1)F(0) ATP synthase produces ATP from ADP in the presence of a proton or sodium gradient. F-type ATPases consist of two structural domains, F(1) containing the extramembraneous catalytic core and F(0) containing the membrane proton channel, linked together by a central stalk and a peripheral stalk. During catalysis, ATP synthesis in the catalytic domain of F(1) is coupled via a rotary mechanism of the central stalk subunits to proton translocation.</text>
</comment>
<evidence type="ECO:0000256" key="4">
    <source>
        <dbReference type="ARBA" id="ARBA00023065"/>
    </source>
</evidence>
<dbReference type="RefSeq" id="WP_191139554.1">
    <property type="nucleotide sequence ID" value="NZ_JACXAG020000003.1"/>
</dbReference>
<comment type="subcellular location">
    <subcellularLocation>
        <location evidence="8">Cell membrane</location>
        <topology evidence="8">Peripheral membrane protein</topology>
    </subcellularLocation>
    <subcellularLocation>
        <location evidence="1">Membrane</location>
    </subcellularLocation>
</comment>
<dbReference type="EMBL" id="JACXAH010000008">
    <property type="protein sequence ID" value="MBD1372131.1"/>
    <property type="molecule type" value="Genomic_DNA"/>
</dbReference>
<dbReference type="GO" id="GO:0005886">
    <property type="term" value="C:plasma membrane"/>
    <property type="evidence" value="ECO:0007669"/>
    <property type="project" value="UniProtKB-SubCell"/>
</dbReference>
<evidence type="ECO:0000256" key="8">
    <source>
        <dbReference type="HAMAP-Rule" id="MF_01416"/>
    </source>
</evidence>
<keyword evidence="5 8" id="KW-0472">Membrane</keyword>
<evidence type="ECO:0000256" key="6">
    <source>
        <dbReference type="ARBA" id="ARBA00023196"/>
    </source>
</evidence>
<evidence type="ECO:0000256" key="7">
    <source>
        <dbReference type="ARBA" id="ARBA00023310"/>
    </source>
</evidence>
<name>A0A926N6I4_9BACL</name>
<evidence type="ECO:0000313" key="10">
    <source>
        <dbReference type="Proteomes" id="UP000661691"/>
    </source>
</evidence>
<dbReference type="Pfam" id="PF00213">
    <property type="entry name" value="OSCP"/>
    <property type="match status" value="1"/>
</dbReference>
<dbReference type="GO" id="GO:0045259">
    <property type="term" value="C:proton-transporting ATP synthase complex"/>
    <property type="evidence" value="ECO:0007669"/>
    <property type="project" value="UniProtKB-KW"/>
</dbReference>
<sequence length="180" mass="20094">MNISVARRYAKALFEVALEKEQLTEIENDLTVANDILSSTSELTAWLNHPAVEQDVKKDLFAKSFESSNPYVFNLLLLLVERGREDTLNLILTEYKALANHQRGVAEAVVTSAFPLSEDDKKQIVNTFEPKIGKTLSIKEVVNSDLLGGIIVQIGDRLYDGSLKSKLTRFQKDLQGKQVG</sequence>
<evidence type="ECO:0000256" key="5">
    <source>
        <dbReference type="ARBA" id="ARBA00023136"/>
    </source>
</evidence>
<dbReference type="InterPro" id="IPR026015">
    <property type="entry name" value="ATP_synth_OSCP/delta_N_sf"/>
</dbReference>
<gene>
    <name evidence="8" type="primary">atpH</name>
    <name evidence="9" type="ORF">IC620_07120</name>
</gene>
<dbReference type="NCBIfam" id="NF004402">
    <property type="entry name" value="PRK05758.2-2"/>
    <property type="match status" value="1"/>
</dbReference>
<evidence type="ECO:0000313" key="9">
    <source>
        <dbReference type="EMBL" id="MBD1372131.1"/>
    </source>
</evidence>
<dbReference type="SUPFAM" id="SSF47928">
    <property type="entry name" value="N-terminal domain of the delta subunit of the F1F0-ATP synthase"/>
    <property type="match status" value="1"/>
</dbReference>
<accession>A0A926N6I4</accession>
<keyword evidence="6 8" id="KW-0139">CF(1)</keyword>